<evidence type="ECO:0000256" key="2">
    <source>
        <dbReference type="SAM" id="Phobius"/>
    </source>
</evidence>
<reference evidence="3 4" key="1">
    <citation type="submission" date="2020-05" db="EMBL/GenBank/DDBJ databases">
        <title>Complete genome sequence of of a novel Thermoleptolyngbya strain isolated from hot springs of Ganzi, Sichuan China.</title>
        <authorList>
            <person name="Tang J."/>
            <person name="Daroch M."/>
            <person name="Li L."/>
            <person name="Waleron K."/>
            <person name="Waleron M."/>
            <person name="Waleron M."/>
        </authorList>
    </citation>
    <scope>NUCLEOTIDE SEQUENCE [LARGE SCALE GENOMIC DNA]</scope>
    <source>
        <strain evidence="3 4">PKUAC-SCTA183</strain>
    </source>
</reference>
<name>A0A6M8B343_9CYAN</name>
<protein>
    <submittedName>
        <fullName evidence="3">DUF3084 domain-containing protein</fullName>
    </submittedName>
</protein>
<dbReference type="Pfam" id="PF11283">
    <property type="entry name" value="DUF3084"/>
    <property type="match status" value="1"/>
</dbReference>
<evidence type="ECO:0000313" key="4">
    <source>
        <dbReference type="Proteomes" id="UP000505210"/>
    </source>
</evidence>
<accession>A0A6M8B343</accession>
<feature type="transmembrane region" description="Helical" evidence="2">
    <location>
        <begin position="43"/>
        <end position="67"/>
    </location>
</feature>
<dbReference type="InterPro" id="IPR021435">
    <property type="entry name" value="DUF3084"/>
</dbReference>
<evidence type="ECO:0000256" key="1">
    <source>
        <dbReference type="SAM" id="MobiDB-lite"/>
    </source>
</evidence>
<keyword evidence="4" id="KW-1185">Reference proteome</keyword>
<dbReference type="Proteomes" id="UP000505210">
    <property type="component" value="Chromosome"/>
</dbReference>
<feature type="compositionally biased region" description="Basic and acidic residues" evidence="1">
    <location>
        <begin position="103"/>
        <end position="113"/>
    </location>
</feature>
<organism evidence="3 4">
    <name type="scientific">Thermoleptolyngbya sichuanensis A183</name>
    <dbReference type="NCBI Taxonomy" id="2737172"/>
    <lineage>
        <taxon>Bacteria</taxon>
        <taxon>Bacillati</taxon>
        <taxon>Cyanobacteriota</taxon>
        <taxon>Cyanophyceae</taxon>
        <taxon>Oculatellales</taxon>
        <taxon>Oculatellaceae</taxon>
        <taxon>Thermoleptolyngbya</taxon>
        <taxon>Thermoleptolyngbya sichuanensis</taxon>
    </lineage>
</organism>
<keyword evidence="2" id="KW-1133">Transmembrane helix</keyword>
<keyword evidence="2" id="KW-0812">Transmembrane</keyword>
<dbReference type="KEGG" id="theu:HPC62_00250"/>
<feature type="region of interest" description="Disordered" evidence="1">
    <location>
        <begin position="100"/>
        <end position="123"/>
    </location>
</feature>
<sequence>MTTGLVLIAAILVLGAVVATVGDRLGMKVGKARLSLFGLRPRQTATLITVMTGILISAMTFGILFAVDDQLRTGVFELEDVQQERDAALAELNQAQQQTAEVQRQRDRAEREQQAAQRRLRRTNESLQAAIAQETRTREELQSTQSQLSSVAANYQQAQTLLTDVSQQATQLRAEIQQLQADRQRQLAQRDRDVAERDRQIAERTAQIREKELQLDDLEAQRSALLAEVQTLEREFQGLRQGSVAVLRNQPMASGVVRVITPEAAPSAVNRLLLEANRFASQRIQPGTVNVDKQVIQITNAQVEQLINQIQDGKDYVVRILSAGNYIIGEPCVLAGEACIQVYVNAAPNQVVFREGDLVVTIALDPTRMRDEELVERVNLLIANAQFRSRQAGVLGDVLQIADGQTEAVVRLLQDIRAYGRPVELHAIASETIFTAGPVRLDLAAVQNGRVLFSTDSRVNTTPPPQRSPFAPTN</sequence>
<dbReference type="EMBL" id="CP053661">
    <property type="protein sequence ID" value="QKD80808.1"/>
    <property type="molecule type" value="Genomic_DNA"/>
</dbReference>
<keyword evidence="2" id="KW-0472">Membrane</keyword>
<dbReference type="AlphaFoldDB" id="A0A6M8B343"/>
<evidence type="ECO:0000313" key="3">
    <source>
        <dbReference type="EMBL" id="QKD80808.1"/>
    </source>
</evidence>
<gene>
    <name evidence="3" type="ORF">HPC62_00250</name>
</gene>
<proteinExistence type="predicted"/>
<dbReference type="RefSeq" id="WP_172353240.1">
    <property type="nucleotide sequence ID" value="NZ_CP053661.1"/>
</dbReference>
<feature type="region of interest" description="Disordered" evidence="1">
    <location>
        <begin position="455"/>
        <end position="474"/>
    </location>
</feature>